<comment type="caution">
    <text evidence="2">The sequence shown here is derived from an EMBL/GenBank/DDBJ whole genome shotgun (WGS) entry which is preliminary data.</text>
</comment>
<keyword evidence="3" id="KW-1185">Reference proteome</keyword>
<reference evidence="2 3" key="1">
    <citation type="submission" date="2019-03" db="EMBL/GenBank/DDBJ databases">
        <title>First draft genome of Liparis tanakae, snailfish: a comprehensive survey of snailfish specific genes.</title>
        <authorList>
            <person name="Kim W."/>
            <person name="Song I."/>
            <person name="Jeong J.-H."/>
            <person name="Kim D."/>
            <person name="Kim S."/>
            <person name="Ryu S."/>
            <person name="Song J.Y."/>
            <person name="Lee S.K."/>
        </authorList>
    </citation>
    <scope>NUCLEOTIDE SEQUENCE [LARGE SCALE GENOMIC DNA]</scope>
    <source>
        <tissue evidence="2">Muscle</tissue>
    </source>
</reference>
<feature type="region of interest" description="Disordered" evidence="1">
    <location>
        <begin position="1"/>
        <end position="37"/>
    </location>
</feature>
<feature type="compositionally biased region" description="Polar residues" evidence="1">
    <location>
        <begin position="11"/>
        <end position="28"/>
    </location>
</feature>
<dbReference type="AlphaFoldDB" id="A0A4Z2IWE2"/>
<proteinExistence type="predicted"/>
<organism evidence="2 3">
    <name type="scientific">Liparis tanakae</name>
    <name type="common">Tanaka's snailfish</name>
    <dbReference type="NCBI Taxonomy" id="230148"/>
    <lineage>
        <taxon>Eukaryota</taxon>
        <taxon>Metazoa</taxon>
        <taxon>Chordata</taxon>
        <taxon>Craniata</taxon>
        <taxon>Vertebrata</taxon>
        <taxon>Euteleostomi</taxon>
        <taxon>Actinopterygii</taxon>
        <taxon>Neopterygii</taxon>
        <taxon>Teleostei</taxon>
        <taxon>Neoteleostei</taxon>
        <taxon>Acanthomorphata</taxon>
        <taxon>Eupercaria</taxon>
        <taxon>Perciformes</taxon>
        <taxon>Cottioidei</taxon>
        <taxon>Cottales</taxon>
        <taxon>Liparidae</taxon>
        <taxon>Liparis</taxon>
    </lineage>
</organism>
<evidence type="ECO:0000256" key="1">
    <source>
        <dbReference type="SAM" id="MobiDB-lite"/>
    </source>
</evidence>
<protein>
    <submittedName>
        <fullName evidence="2">Uncharacterized protein</fullName>
    </submittedName>
</protein>
<sequence length="71" mass="7912">MATTYPGIAYEQQQQPRRRICSQSQNTNDGREKPSGVSRYVHAESEHALYPFSVSLGVSQMVAGAQRGRLE</sequence>
<gene>
    <name evidence="2" type="ORF">EYF80_007723</name>
</gene>
<dbReference type="EMBL" id="SRLO01000042">
    <property type="protein sequence ID" value="TNN82077.1"/>
    <property type="molecule type" value="Genomic_DNA"/>
</dbReference>
<dbReference type="Proteomes" id="UP000314294">
    <property type="component" value="Unassembled WGS sequence"/>
</dbReference>
<name>A0A4Z2IWE2_9TELE</name>
<evidence type="ECO:0000313" key="3">
    <source>
        <dbReference type="Proteomes" id="UP000314294"/>
    </source>
</evidence>
<accession>A0A4Z2IWE2</accession>
<evidence type="ECO:0000313" key="2">
    <source>
        <dbReference type="EMBL" id="TNN82077.1"/>
    </source>
</evidence>